<comment type="similarity">
    <text evidence="1">Belongs to the short-chain dehydrogenases/reductases (SDR) family.</text>
</comment>
<keyword evidence="2" id="KW-0560">Oxidoreductase</keyword>
<dbReference type="InterPro" id="IPR002347">
    <property type="entry name" value="SDR_fam"/>
</dbReference>
<proteinExistence type="inferred from homology"/>
<name>A0AAD7DC05_MYCRO</name>
<dbReference type="Proteomes" id="UP001221757">
    <property type="component" value="Unassembled WGS sequence"/>
</dbReference>
<evidence type="ECO:0000313" key="4">
    <source>
        <dbReference type="Proteomes" id="UP001221757"/>
    </source>
</evidence>
<dbReference type="EMBL" id="JARKIE010000081">
    <property type="protein sequence ID" value="KAJ7688119.1"/>
    <property type="molecule type" value="Genomic_DNA"/>
</dbReference>
<dbReference type="Pfam" id="PF00106">
    <property type="entry name" value="adh_short"/>
    <property type="match status" value="1"/>
</dbReference>
<comment type="caution">
    <text evidence="3">The sequence shown here is derived from an EMBL/GenBank/DDBJ whole genome shotgun (WGS) entry which is preliminary data.</text>
</comment>
<keyword evidence="4" id="KW-1185">Reference proteome</keyword>
<dbReference type="GO" id="GO:0016491">
    <property type="term" value="F:oxidoreductase activity"/>
    <property type="evidence" value="ECO:0007669"/>
    <property type="project" value="UniProtKB-KW"/>
</dbReference>
<accession>A0AAD7DC05</accession>
<dbReference type="Gene3D" id="3.40.50.720">
    <property type="entry name" value="NAD(P)-binding Rossmann-like Domain"/>
    <property type="match status" value="1"/>
</dbReference>
<reference evidence="3" key="1">
    <citation type="submission" date="2023-03" db="EMBL/GenBank/DDBJ databases">
        <title>Massive genome expansion in bonnet fungi (Mycena s.s.) driven by repeated elements and novel gene families across ecological guilds.</title>
        <authorList>
            <consortium name="Lawrence Berkeley National Laboratory"/>
            <person name="Harder C.B."/>
            <person name="Miyauchi S."/>
            <person name="Viragh M."/>
            <person name="Kuo A."/>
            <person name="Thoen E."/>
            <person name="Andreopoulos B."/>
            <person name="Lu D."/>
            <person name="Skrede I."/>
            <person name="Drula E."/>
            <person name="Henrissat B."/>
            <person name="Morin E."/>
            <person name="Kohler A."/>
            <person name="Barry K."/>
            <person name="LaButti K."/>
            <person name="Morin E."/>
            <person name="Salamov A."/>
            <person name="Lipzen A."/>
            <person name="Mereny Z."/>
            <person name="Hegedus B."/>
            <person name="Baldrian P."/>
            <person name="Stursova M."/>
            <person name="Weitz H."/>
            <person name="Taylor A."/>
            <person name="Grigoriev I.V."/>
            <person name="Nagy L.G."/>
            <person name="Martin F."/>
            <person name="Kauserud H."/>
        </authorList>
    </citation>
    <scope>NUCLEOTIDE SEQUENCE</scope>
    <source>
        <strain evidence="3">CBHHK067</strain>
    </source>
</reference>
<gene>
    <name evidence="3" type="ORF">B0H17DRAFT_1203128</name>
</gene>
<protein>
    <recommendedName>
        <fullName evidence="5">Short-chain dehydrogenase</fullName>
    </recommendedName>
</protein>
<dbReference type="InterPro" id="IPR036291">
    <property type="entry name" value="NAD(P)-bd_dom_sf"/>
</dbReference>
<sequence length="328" mass="34611">MSPSTSEFGFHTTAEEAAEVLASEIAGKNVLVTGTSLGGIGFETARVIAKYANLVIIAGYNAERLQLAEDAIKNEVPAVNIRKLILDLSSLAAVRVAAAELNAYPEPLHVLINNAVGALAPFKVTVDNLEKQMATGHVGPFLFTNLIAPKLLAAASSSYTPRVIFVASAAHTFSTTIDFATLAKPDPSKYESIFHPYNDTKGANVLTAIELSRRAGGKLNAYALHPGLIYTNGARNEDILQGMKAYGFLDAEGKPVNSNPAYQWKSIPEGAATTVVAAFDSSLSATPGAYLDDCKDATASIAPYAADSANGALLWEATEKILGQTFKF</sequence>
<dbReference type="AlphaFoldDB" id="A0AAD7DC05"/>
<organism evidence="3 4">
    <name type="scientific">Mycena rosella</name>
    <name type="common">Pink bonnet</name>
    <name type="synonym">Agaricus rosellus</name>
    <dbReference type="NCBI Taxonomy" id="1033263"/>
    <lineage>
        <taxon>Eukaryota</taxon>
        <taxon>Fungi</taxon>
        <taxon>Dikarya</taxon>
        <taxon>Basidiomycota</taxon>
        <taxon>Agaricomycotina</taxon>
        <taxon>Agaricomycetes</taxon>
        <taxon>Agaricomycetidae</taxon>
        <taxon>Agaricales</taxon>
        <taxon>Marasmiineae</taxon>
        <taxon>Mycenaceae</taxon>
        <taxon>Mycena</taxon>
    </lineage>
</organism>
<evidence type="ECO:0000256" key="2">
    <source>
        <dbReference type="ARBA" id="ARBA00023002"/>
    </source>
</evidence>
<dbReference type="SUPFAM" id="SSF51735">
    <property type="entry name" value="NAD(P)-binding Rossmann-fold domains"/>
    <property type="match status" value="1"/>
</dbReference>
<dbReference type="PANTHER" id="PTHR24320">
    <property type="entry name" value="RETINOL DEHYDROGENASE"/>
    <property type="match status" value="1"/>
</dbReference>
<evidence type="ECO:0000256" key="1">
    <source>
        <dbReference type="ARBA" id="ARBA00006484"/>
    </source>
</evidence>
<evidence type="ECO:0000313" key="3">
    <source>
        <dbReference type="EMBL" id="KAJ7688119.1"/>
    </source>
</evidence>
<evidence type="ECO:0008006" key="5">
    <source>
        <dbReference type="Google" id="ProtNLM"/>
    </source>
</evidence>
<dbReference type="PANTHER" id="PTHR24320:SF283">
    <property type="entry name" value="RETINOL DEHYDROGENASE 11"/>
    <property type="match status" value="1"/>
</dbReference>